<dbReference type="GO" id="GO:0046872">
    <property type="term" value="F:metal ion binding"/>
    <property type="evidence" value="ECO:0007669"/>
    <property type="project" value="UniProtKB-KW"/>
</dbReference>
<keyword evidence="2" id="KW-0460">Magnesium</keyword>
<dbReference type="EMBL" id="JABCRI010000006">
    <property type="protein sequence ID" value="KAF8405266.1"/>
    <property type="molecule type" value="Genomic_DNA"/>
</dbReference>
<dbReference type="InterPro" id="IPR042086">
    <property type="entry name" value="MeTrfase_capping"/>
</dbReference>
<sequence length="285" mass="31924">MEVQQVLHMVGGEGETSYANNSAFPRKVISKVKPIIEETIVDLYCTTFPQNLVISDLGCSSGPNTLLVISEIIDVIEATCFRLSRQSPEFQVFLNDLPGNDFNTIFRSLPNFNVKLKKEKGDEFGPCFVSGVPGSFYGRLFRCNSLNFVHSSYSLHWLSKGLIEEAKLDSFNLPYYAPSAEEVKRIIQTEGSFKIDRLESFESHFDANVDDDDKEVAIDKFISGQNVSKCIRSVGEPILASHFGEAILHDFFPRFTEKVVEQVAKDECKCINLVISMTKNGSSYA</sequence>
<accession>A0A834ZEI5</accession>
<dbReference type="Proteomes" id="UP000655225">
    <property type="component" value="Unassembled WGS sequence"/>
</dbReference>
<dbReference type="GO" id="GO:0008168">
    <property type="term" value="F:methyltransferase activity"/>
    <property type="evidence" value="ECO:0007669"/>
    <property type="project" value="InterPro"/>
</dbReference>
<dbReference type="Gene3D" id="3.40.50.150">
    <property type="entry name" value="Vaccinia Virus protein VP39"/>
    <property type="match status" value="1"/>
</dbReference>
<dbReference type="Gene3D" id="1.10.1200.270">
    <property type="entry name" value="Methyltransferase, alpha-helical capping domain"/>
    <property type="match status" value="1"/>
</dbReference>
<dbReference type="OrthoDB" id="1523883at2759"/>
<dbReference type="PANTHER" id="PTHR31009">
    <property type="entry name" value="S-ADENOSYL-L-METHIONINE:CARBOXYL METHYLTRANSFERASE FAMILY PROTEIN"/>
    <property type="match status" value="1"/>
</dbReference>
<gene>
    <name evidence="3" type="ORF">HHK36_010167</name>
</gene>
<evidence type="ECO:0000313" key="3">
    <source>
        <dbReference type="EMBL" id="KAF8405266.1"/>
    </source>
</evidence>
<dbReference type="AlphaFoldDB" id="A0A834ZEI5"/>
<dbReference type="InterPro" id="IPR005299">
    <property type="entry name" value="MeTrfase_7"/>
</dbReference>
<organism evidence="3 4">
    <name type="scientific">Tetracentron sinense</name>
    <name type="common">Spur-leaf</name>
    <dbReference type="NCBI Taxonomy" id="13715"/>
    <lineage>
        <taxon>Eukaryota</taxon>
        <taxon>Viridiplantae</taxon>
        <taxon>Streptophyta</taxon>
        <taxon>Embryophyta</taxon>
        <taxon>Tracheophyta</taxon>
        <taxon>Spermatophyta</taxon>
        <taxon>Magnoliopsida</taxon>
        <taxon>Trochodendrales</taxon>
        <taxon>Trochodendraceae</taxon>
        <taxon>Tetracentron</taxon>
    </lineage>
</organism>
<evidence type="ECO:0000313" key="4">
    <source>
        <dbReference type="Proteomes" id="UP000655225"/>
    </source>
</evidence>
<keyword evidence="4" id="KW-1185">Reference proteome</keyword>
<comment type="caution">
    <text evidence="3">The sequence shown here is derived from an EMBL/GenBank/DDBJ whole genome shotgun (WGS) entry which is preliminary data.</text>
</comment>
<evidence type="ECO:0000256" key="1">
    <source>
        <dbReference type="ARBA" id="ARBA00022723"/>
    </source>
</evidence>
<keyword evidence="1" id="KW-0479">Metal-binding</keyword>
<dbReference type="InterPro" id="IPR029063">
    <property type="entry name" value="SAM-dependent_MTases_sf"/>
</dbReference>
<protein>
    <submittedName>
        <fullName evidence="3">Uncharacterized protein</fullName>
    </submittedName>
</protein>
<proteinExistence type="predicted"/>
<reference evidence="3 4" key="1">
    <citation type="submission" date="2020-04" db="EMBL/GenBank/DDBJ databases">
        <title>Plant Genome Project.</title>
        <authorList>
            <person name="Zhang R.-G."/>
        </authorList>
    </citation>
    <scope>NUCLEOTIDE SEQUENCE [LARGE SCALE GENOMIC DNA]</scope>
    <source>
        <strain evidence="3">YNK0</strain>
        <tissue evidence="3">Leaf</tissue>
    </source>
</reference>
<dbReference type="OMA" id="NICICEA"/>
<evidence type="ECO:0000256" key="2">
    <source>
        <dbReference type="ARBA" id="ARBA00022842"/>
    </source>
</evidence>
<name>A0A834ZEI5_TETSI</name>
<dbReference type="Pfam" id="PF03492">
    <property type="entry name" value="Methyltransf_7"/>
    <property type="match status" value="1"/>
</dbReference>
<dbReference type="SUPFAM" id="SSF53335">
    <property type="entry name" value="S-adenosyl-L-methionine-dependent methyltransferases"/>
    <property type="match status" value="1"/>
</dbReference>